<proteinExistence type="predicted"/>
<evidence type="ECO:0008006" key="4">
    <source>
        <dbReference type="Google" id="ProtNLM"/>
    </source>
</evidence>
<dbReference type="Proteomes" id="UP000045039">
    <property type="component" value="Unassembled WGS sequence"/>
</dbReference>
<evidence type="ECO:0000256" key="1">
    <source>
        <dbReference type="SAM" id="MobiDB-lite"/>
    </source>
</evidence>
<protein>
    <recommendedName>
        <fullName evidence="4">Large polyvalent protein-associated domain-containing protein</fullName>
    </recommendedName>
</protein>
<feature type="compositionally biased region" description="Low complexity" evidence="1">
    <location>
        <begin position="35"/>
        <end position="48"/>
    </location>
</feature>
<evidence type="ECO:0000313" key="3">
    <source>
        <dbReference type="Proteomes" id="UP000045039"/>
    </source>
</evidence>
<gene>
    <name evidence="2" type="ORF">PAERUG_P19_London_7_VIM_2_05_10_05614</name>
</gene>
<organism evidence="2 3">
    <name type="scientific">Pseudomonas aeruginosa</name>
    <dbReference type="NCBI Taxonomy" id="287"/>
    <lineage>
        <taxon>Bacteria</taxon>
        <taxon>Pseudomonadati</taxon>
        <taxon>Pseudomonadota</taxon>
        <taxon>Gammaproteobacteria</taxon>
        <taxon>Pseudomonadales</taxon>
        <taxon>Pseudomonadaceae</taxon>
        <taxon>Pseudomonas</taxon>
    </lineage>
</organism>
<feature type="compositionally biased region" description="Basic and acidic residues" evidence="1">
    <location>
        <begin position="333"/>
        <end position="344"/>
    </location>
</feature>
<comment type="caution">
    <text evidence="2">The sequence shown here is derived from an EMBL/GenBank/DDBJ whole genome shotgun (WGS) entry which is preliminary data.</text>
</comment>
<sequence length="353" mass="38487">MLRRTPAAEIPDFDVDDDLVISSQPTKPAAAESKPVATVESSPAASVSPAPKENLIRLARHEGILLEHGAANYNFDKTESMSYYAKLQVGQDARYVWGVDLERGLEALAPEIGTPVVLQCLGKNDVLVPVKQYDAEGNFTGTKEETVNRNTWSVTEALRPELTKVAEAGGEMAGQAMVQGVDLDAAELSVTRLQVQGLDAAPGAEPDARTKEEKRKRLFTEEFWADCKSIYLAPAEEGGLRTDIQITETTVKFILGKLGQIDLDTRDNTIGVRGRLDPVQAAMAMIELAQKAGWKTLSFHGDKRFMDVAIPLAEKAGFTVVDQATMAEMLRVRSDEKKSEKGDEIPFDQGPTP</sequence>
<dbReference type="EMBL" id="CVVU01000245">
    <property type="protein sequence ID" value="CRP80697.1"/>
    <property type="molecule type" value="Genomic_DNA"/>
</dbReference>
<accession>A0A9P1VZP7</accession>
<evidence type="ECO:0000313" key="2">
    <source>
        <dbReference type="EMBL" id="CRP80697.1"/>
    </source>
</evidence>
<reference evidence="3" key="1">
    <citation type="submission" date="2015-06" db="EMBL/GenBank/DDBJ databases">
        <authorList>
            <person name="Radhakrishnan Rajesh"/>
            <person name="Underwood Anthony"/>
            <person name="Al-Shahib Ali"/>
        </authorList>
    </citation>
    <scope>NUCLEOTIDE SEQUENCE [LARGE SCALE GENOMIC DNA]</scope>
    <source>
        <strain evidence="3">P19_London_7_VIM_2_05_10</strain>
    </source>
</reference>
<feature type="region of interest" description="Disordered" evidence="1">
    <location>
        <begin position="24"/>
        <end position="48"/>
    </location>
</feature>
<feature type="region of interest" description="Disordered" evidence="1">
    <location>
        <begin position="333"/>
        <end position="353"/>
    </location>
</feature>
<dbReference type="AlphaFoldDB" id="A0A9P1VZP7"/>
<dbReference type="GeneID" id="42591748"/>
<name>A0A9P1VZP7_PSEAI</name>
<dbReference type="RefSeq" id="WP_034080259.1">
    <property type="nucleotide sequence ID" value="NZ_CAADLS010000456.1"/>
</dbReference>